<dbReference type="InterPro" id="IPR041552">
    <property type="entry name" value="UvrA_DNA-bd"/>
</dbReference>
<sequence length="945" mass="105039">MENSFIFVKGAREHNLKNVDVKIPRNKLVVMTGLSGSGKSSLAFDTIYAEGQRRYVESLSSYARQFLGQMEKPDVDYIEGLSPAISIDQKAVSKNPRSTVGTVTEIYDYLRVLFARIGKPYCPLDGKKVQQYGIDEIVDLIISDFANQKITIYSPIIRGKKGDYFTLLQDLNKSGYEKAVVDGKILDLKDVGRLERYKSHTIKLLIDEVSVGENEQNKDKISRIYQAVEDASSRAEGLVEVAGDKETLSFSTKFSCPDGHIFDEIEPRLFSFNSPYGACEICGGIGYKLEIDQTLIIPDKSKTIDQGGILPWTYDRNNYYGAIINSLAKQWNVKTNIPIKNLPEDFIEFILFGNGNEDYVPVLYYSSGRPLSFKIKFNGLIDHLESRYNKTDSQIVKEEISKYMSRLKCEGCEGRRLNKKALAVKLNDLTIDKVVAMPIDQCLEFFEKLELNETDFKIGEKLIKEIIARLKFLNDVGLSYLTLDRYANSLSGGETQRIRLASQIGSGLMGVMYVLDEPSIGLHQRDNCRLLNTLKRLRDLGNSVIVIEHDEETMRESDFIVDVGPGAGAKGGEVVACGKINEIIQSPRSITGKYLSGEMKIEVPVSRRKLTGEYIQIKGALEHNLKNLDVKFPLSNLVCVTGVSGSGKSTLVNEILYKGLQREIGKGWEKPGIYKGILGAKQIDKIIDIDQSPIGRTPRSNPATYTKCFDIIRNLFATTQEARIRGYKPGRFSFNVPQSSGGGRCEKCQGDGSLKIEMHFLPDVYIPCDVCKGMRYNRETLEIKYKNKNIAQILDSTVDEASEIFKNIPNLFDKLKVLQDVGLGYIKLGQSATTLSGGEAQRIKLSAELSKRATGHTLYILDEPTTGLHFADVAKLLEVLNRLVDAGNTIVVIEHNLDVIKSADYVIDLGPEGGGKGGKVVAAGSPEMIAGIDSSHTGHFLKKVL</sequence>
<organism evidence="19">
    <name type="scientific">candidate division WS2 bacterium ADurb.Bin280</name>
    <dbReference type="NCBI Taxonomy" id="1852829"/>
    <lineage>
        <taxon>Bacteria</taxon>
        <taxon>candidate division WS2</taxon>
    </lineage>
</organism>
<evidence type="ECO:0000256" key="1">
    <source>
        <dbReference type="ARBA" id="ARBA00004496"/>
    </source>
</evidence>
<keyword evidence="6 17" id="KW-0227">DNA damage</keyword>
<keyword evidence="4 17" id="KW-0677">Repeat</keyword>
<comment type="subcellular location">
    <subcellularLocation>
        <location evidence="1 17">Cytoplasm</location>
    </subcellularLocation>
</comment>
<dbReference type="AlphaFoldDB" id="A0A1V5SDS3"/>
<dbReference type="Pfam" id="PF17760">
    <property type="entry name" value="UvrA_inter"/>
    <property type="match status" value="1"/>
</dbReference>
<dbReference type="FunFam" id="1.20.1580.10:FF:000002">
    <property type="entry name" value="UvrABC system protein A"/>
    <property type="match status" value="1"/>
</dbReference>
<proteinExistence type="inferred from homology"/>
<evidence type="ECO:0000256" key="4">
    <source>
        <dbReference type="ARBA" id="ARBA00022737"/>
    </source>
</evidence>
<evidence type="ECO:0000313" key="19">
    <source>
        <dbReference type="EMBL" id="OQA52172.1"/>
    </source>
</evidence>
<evidence type="ECO:0000256" key="3">
    <source>
        <dbReference type="ARBA" id="ARBA00022723"/>
    </source>
</evidence>
<keyword evidence="3 17" id="KW-0479">Metal-binding</keyword>
<comment type="similarity">
    <text evidence="14 17">Belongs to the ABC transporter superfamily. UvrA family.</text>
</comment>
<dbReference type="GO" id="GO:0006289">
    <property type="term" value="P:nucleotide-excision repair"/>
    <property type="evidence" value="ECO:0007669"/>
    <property type="project" value="UniProtKB-UniRule"/>
</dbReference>
<dbReference type="GO" id="GO:0009432">
    <property type="term" value="P:SOS response"/>
    <property type="evidence" value="ECO:0007669"/>
    <property type="project" value="UniProtKB-UniRule"/>
</dbReference>
<comment type="caution">
    <text evidence="17">Lacks conserved residue(s) required for the propagation of feature annotation.</text>
</comment>
<gene>
    <name evidence="19" type="primary">uvrA_2</name>
    <name evidence="17" type="synonym">uvrA</name>
    <name evidence="19" type="ORF">BWY43_00596</name>
</gene>
<dbReference type="PANTHER" id="PTHR43152">
    <property type="entry name" value="UVRABC SYSTEM PROTEIN A"/>
    <property type="match status" value="1"/>
</dbReference>
<dbReference type="GO" id="GO:0009380">
    <property type="term" value="C:excinuclease repair complex"/>
    <property type="evidence" value="ECO:0007669"/>
    <property type="project" value="InterPro"/>
</dbReference>
<evidence type="ECO:0000256" key="9">
    <source>
        <dbReference type="ARBA" id="ARBA00022833"/>
    </source>
</evidence>
<dbReference type="InterPro" id="IPR041102">
    <property type="entry name" value="UvrA_inter"/>
</dbReference>
<keyword evidence="12 17" id="KW-0238">DNA-binding</keyword>
<keyword evidence="5 17" id="KW-0547">Nucleotide-binding</keyword>
<keyword evidence="2 17" id="KW-0963">Cytoplasm</keyword>
<protein>
    <recommendedName>
        <fullName evidence="15 17">UvrABC system protein A</fullName>
        <shortName evidence="17">UvrA protein</shortName>
    </recommendedName>
    <alternativeName>
        <fullName evidence="16 17">Excinuclease ABC subunit A</fullName>
    </alternativeName>
</protein>
<dbReference type="GO" id="GO:0009381">
    <property type="term" value="F:excinuclease ABC activity"/>
    <property type="evidence" value="ECO:0007669"/>
    <property type="project" value="UniProtKB-UniRule"/>
</dbReference>
<feature type="binding site" evidence="17">
    <location>
        <begin position="642"/>
        <end position="649"/>
    </location>
    <ligand>
        <name>ATP</name>
        <dbReference type="ChEBI" id="CHEBI:30616"/>
    </ligand>
</feature>
<dbReference type="CDD" id="cd03271">
    <property type="entry name" value="ABC_UvrA_II"/>
    <property type="match status" value="1"/>
</dbReference>
<dbReference type="InterPro" id="IPR027417">
    <property type="entry name" value="P-loop_NTPase"/>
</dbReference>
<dbReference type="Gene3D" id="1.20.1580.10">
    <property type="entry name" value="ABC transporter ATPase like domain"/>
    <property type="match status" value="2"/>
</dbReference>
<dbReference type="GO" id="GO:0008270">
    <property type="term" value="F:zinc ion binding"/>
    <property type="evidence" value="ECO:0007669"/>
    <property type="project" value="UniProtKB-UniRule"/>
</dbReference>
<dbReference type="Gene3D" id="3.40.50.300">
    <property type="entry name" value="P-loop containing nucleotide triphosphate hydrolases"/>
    <property type="match status" value="2"/>
</dbReference>
<evidence type="ECO:0000256" key="11">
    <source>
        <dbReference type="ARBA" id="ARBA00022881"/>
    </source>
</evidence>
<feature type="zinc finger region" description="C4-type" evidence="17">
    <location>
        <begin position="745"/>
        <end position="771"/>
    </location>
</feature>
<evidence type="ECO:0000256" key="5">
    <source>
        <dbReference type="ARBA" id="ARBA00022741"/>
    </source>
</evidence>
<keyword evidence="17" id="KW-0742">SOS response</keyword>
<evidence type="ECO:0000256" key="2">
    <source>
        <dbReference type="ARBA" id="ARBA00022490"/>
    </source>
</evidence>
<evidence type="ECO:0000256" key="14">
    <source>
        <dbReference type="ARBA" id="ARBA00038000"/>
    </source>
</evidence>
<keyword evidence="11 17" id="KW-0267">Excision nuclease</keyword>
<feature type="domain" description="ABC transporter" evidence="18">
    <location>
        <begin position="610"/>
        <end position="942"/>
    </location>
</feature>
<evidence type="ECO:0000256" key="12">
    <source>
        <dbReference type="ARBA" id="ARBA00023125"/>
    </source>
</evidence>
<comment type="subunit">
    <text evidence="17">Forms a heterotetramer with UvrB during the search for lesions.</text>
</comment>
<evidence type="ECO:0000256" key="13">
    <source>
        <dbReference type="ARBA" id="ARBA00023204"/>
    </source>
</evidence>
<dbReference type="Pfam" id="PF17755">
    <property type="entry name" value="UvrA_DNA-bind"/>
    <property type="match status" value="1"/>
</dbReference>
<keyword evidence="10 17" id="KW-0067">ATP-binding</keyword>
<dbReference type="EMBL" id="MWBO01000042">
    <property type="protein sequence ID" value="OQA52172.1"/>
    <property type="molecule type" value="Genomic_DNA"/>
</dbReference>
<dbReference type="GO" id="GO:0016887">
    <property type="term" value="F:ATP hydrolysis activity"/>
    <property type="evidence" value="ECO:0007669"/>
    <property type="project" value="InterPro"/>
</dbReference>
<evidence type="ECO:0000256" key="7">
    <source>
        <dbReference type="ARBA" id="ARBA00022769"/>
    </source>
</evidence>
<feature type="binding site" evidence="17">
    <location>
        <begin position="33"/>
        <end position="40"/>
    </location>
    <ligand>
        <name>ATP</name>
        <dbReference type="ChEBI" id="CHEBI:30616"/>
    </ligand>
</feature>
<comment type="caution">
    <text evidence="19">The sequence shown here is derived from an EMBL/GenBank/DDBJ whole genome shotgun (WGS) entry which is preliminary data.</text>
</comment>
<name>A0A1V5SDS3_9BACT</name>
<dbReference type="Gene3D" id="3.30.1490.20">
    <property type="entry name" value="ATP-grasp fold, A domain"/>
    <property type="match status" value="1"/>
</dbReference>
<dbReference type="InterPro" id="IPR017871">
    <property type="entry name" value="ABC_transporter-like_CS"/>
</dbReference>
<evidence type="ECO:0000259" key="18">
    <source>
        <dbReference type="PROSITE" id="PS50893"/>
    </source>
</evidence>
<dbReference type="PANTHER" id="PTHR43152:SF3">
    <property type="entry name" value="UVRABC SYSTEM PROTEIN A"/>
    <property type="match status" value="1"/>
</dbReference>
<evidence type="ECO:0000256" key="15">
    <source>
        <dbReference type="ARBA" id="ARBA00039316"/>
    </source>
</evidence>
<dbReference type="NCBIfam" id="TIGR00630">
    <property type="entry name" value="uvra"/>
    <property type="match status" value="1"/>
</dbReference>
<keyword evidence="7 17" id="KW-0228">DNA excision</keyword>
<dbReference type="HAMAP" id="MF_00205">
    <property type="entry name" value="UvrA"/>
    <property type="match status" value="1"/>
</dbReference>
<evidence type="ECO:0000256" key="10">
    <source>
        <dbReference type="ARBA" id="ARBA00022840"/>
    </source>
</evidence>
<dbReference type="InterPro" id="IPR003593">
    <property type="entry name" value="AAA+_ATPase"/>
</dbReference>
<dbReference type="GO" id="GO:0005737">
    <property type="term" value="C:cytoplasm"/>
    <property type="evidence" value="ECO:0007669"/>
    <property type="project" value="UniProtKB-SubCell"/>
</dbReference>
<dbReference type="InterPro" id="IPR004602">
    <property type="entry name" value="UvrA"/>
</dbReference>
<keyword evidence="9 17" id="KW-0862">Zinc</keyword>
<comment type="function">
    <text evidence="17">The UvrABC repair system catalyzes the recognition and processing of DNA lesions. UvrA is an ATPase and a DNA-binding protein. A damage recognition complex composed of 2 UvrA and 2 UvrB subunits scans DNA for abnormalities. When the presence of a lesion has been verified by UvrB, the UvrA molecules dissociate.</text>
</comment>
<dbReference type="GO" id="GO:0005524">
    <property type="term" value="F:ATP binding"/>
    <property type="evidence" value="ECO:0007669"/>
    <property type="project" value="UniProtKB-UniRule"/>
</dbReference>
<dbReference type="InterPro" id="IPR003439">
    <property type="entry name" value="ABC_transporter-like_ATP-bd"/>
</dbReference>
<dbReference type="GO" id="GO:0003677">
    <property type="term" value="F:DNA binding"/>
    <property type="evidence" value="ECO:0007669"/>
    <property type="project" value="UniProtKB-UniRule"/>
</dbReference>
<dbReference type="Proteomes" id="UP000485367">
    <property type="component" value="Unassembled WGS sequence"/>
</dbReference>
<dbReference type="SMART" id="SM00382">
    <property type="entry name" value="AAA"/>
    <property type="match status" value="1"/>
</dbReference>
<evidence type="ECO:0000256" key="17">
    <source>
        <dbReference type="HAMAP-Rule" id="MF_00205"/>
    </source>
</evidence>
<dbReference type="Gene3D" id="1.10.8.280">
    <property type="entry name" value="ABC transporter ATPase domain-like"/>
    <property type="match status" value="1"/>
</dbReference>
<accession>A0A1V5SDS3</accession>
<reference evidence="19" key="1">
    <citation type="submission" date="2017-02" db="EMBL/GenBank/DDBJ databases">
        <title>Delving into the versatile metabolic prowess of the omnipresent phylum Bacteroidetes.</title>
        <authorList>
            <person name="Nobu M.K."/>
            <person name="Mei R."/>
            <person name="Narihiro T."/>
            <person name="Kuroda K."/>
            <person name="Liu W.-T."/>
        </authorList>
    </citation>
    <scope>NUCLEOTIDE SEQUENCE</scope>
    <source>
        <strain evidence="19">ADurb.Bin280</strain>
    </source>
</reference>
<dbReference type="SUPFAM" id="SSF52540">
    <property type="entry name" value="P-loop containing nucleoside triphosphate hydrolases"/>
    <property type="match status" value="3"/>
</dbReference>
<dbReference type="PROSITE" id="PS50893">
    <property type="entry name" value="ABC_TRANSPORTER_2"/>
    <property type="match status" value="1"/>
</dbReference>
<dbReference type="PROSITE" id="PS00211">
    <property type="entry name" value="ABC_TRANSPORTER_1"/>
    <property type="match status" value="1"/>
</dbReference>
<keyword evidence="13 17" id="KW-0234">DNA repair</keyword>
<dbReference type="InterPro" id="IPR013815">
    <property type="entry name" value="ATP_grasp_subdomain_1"/>
</dbReference>
<dbReference type="NCBIfam" id="NF001503">
    <property type="entry name" value="PRK00349.1"/>
    <property type="match status" value="1"/>
</dbReference>
<evidence type="ECO:0000256" key="16">
    <source>
        <dbReference type="ARBA" id="ARBA00042156"/>
    </source>
</evidence>
<keyword evidence="8 17" id="KW-0863">Zinc-finger</keyword>
<evidence type="ECO:0000256" key="6">
    <source>
        <dbReference type="ARBA" id="ARBA00022763"/>
    </source>
</evidence>
<evidence type="ECO:0000256" key="8">
    <source>
        <dbReference type="ARBA" id="ARBA00022771"/>
    </source>
</evidence>
<dbReference type="CDD" id="cd03270">
    <property type="entry name" value="ABC_UvrA_I"/>
    <property type="match status" value="1"/>
</dbReference>